<dbReference type="GO" id="GO:0004519">
    <property type="term" value="F:endonuclease activity"/>
    <property type="evidence" value="ECO:0007669"/>
    <property type="project" value="UniProtKB-KW"/>
</dbReference>
<keyword evidence="1" id="KW-0255">Endonuclease</keyword>
<dbReference type="EMBL" id="CAADFU010000016">
    <property type="protein sequence ID" value="VFK42276.1"/>
    <property type="molecule type" value="Genomic_DNA"/>
</dbReference>
<gene>
    <name evidence="2" type="ORF">BECKSD772E_GA0070983_10164</name>
    <name evidence="1" type="ORF">BECKSD772F_GA0070984_10138</name>
</gene>
<name>A0A450Y6V5_9GAMM</name>
<dbReference type="InterPro" id="IPR018577">
    <property type="entry name" value="Restrct_endonuc_II_Bpu10I"/>
</dbReference>
<evidence type="ECO:0000313" key="1">
    <source>
        <dbReference type="EMBL" id="VFK37256.1"/>
    </source>
</evidence>
<evidence type="ECO:0000313" key="2">
    <source>
        <dbReference type="EMBL" id="VFK42276.1"/>
    </source>
</evidence>
<keyword evidence="1" id="KW-0378">Hydrolase</keyword>
<keyword evidence="1" id="KW-0540">Nuclease</keyword>
<dbReference type="Pfam" id="PF09549">
    <property type="entry name" value="RE_Bpu10I"/>
    <property type="match status" value="1"/>
</dbReference>
<protein>
    <submittedName>
        <fullName evidence="1">Bpu10I restriction endonuclease</fullName>
    </submittedName>
</protein>
<organism evidence="1">
    <name type="scientific">Candidatus Kentrum sp. SD</name>
    <dbReference type="NCBI Taxonomy" id="2126332"/>
    <lineage>
        <taxon>Bacteria</taxon>
        <taxon>Pseudomonadati</taxon>
        <taxon>Pseudomonadota</taxon>
        <taxon>Gammaproteobacteria</taxon>
        <taxon>Candidatus Kentrum</taxon>
    </lineage>
</organism>
<accession>A0A450Y6V5</accession>
<dbReference type="EMBL" id="CAADFR010000013">
    <property type="protein sequence ID" value="VFK37256.1"/>
    <property type="molecule type" value="Genomic_DNA"/>
</dbReference>
<dbReference type="AlphaFoldDB" id="A0A450Y6V5"/>
<proteinExistence type="predicted"/>
<sequence>MAVRKRNITFSMSTWICSPKDCRLTAVDNVYLLRHTKRLPFEKRNVYDEMRYQRDAYPIDPDVALKFVENIETFVNAVWRDPDAALVRGSFV</sequence>
<reference evidence="1" key="1">
    <citation type="submission" date="2019-02" db="EMBL/GenBank/DDBJ databases">
        <authorList>
            <person name="Gruber-Vodicka R. H."/>
            <person name="Seah K. B. B."/>
        </authorList>
    </citation>
    <scope>NUCLEOTIDE SEQUENCE</scope>
    <source>
        <strain evidence="2">BECK_S1320</strain>
        <strain evidence="1">BECK_S1321</strain>
    </source>
</reference>